<evidence type="ECO:0000313" key="2">
    <source>
        <dbReference type="EMBL" id="SDD15297.1"/>
    </source>
</evidence>
<dbReference type="PANTHER" id="PTHR13887">
    <property type="entry name" value="GLUTATHIONE S-TRANSFERASE KAPPA"/>
    <property type="match status" value="1"/>
</dbReference>
<protein>
    <submittedName>
        <fullName evidence="2">DSBA-like thioredoxin domain-containing protein</fullName>
    </submittedName>
</protein>
<dbReference type="RefSeq" id="WP_091790987.1">
    <property type="nucleotide sequence ID" value="NZ_FNAF01000001.1"/>
</dbReference>
<evidence type="ECO:0000313" key="3">
    <source>
        <dbReference type="Proteomes" id="UP000198995"/>
    </source>
</evidence>
<keyword evidence="3" id="KW-1185">Reference proteome</keyword>
<dbReference type="EMBL" id="FNAF01000001">
    <property type="protein sequence ID" value="SDD15297.1"/>
    <property type="molecule type" value="Genomic_DNA"/>
</dbReference>
<sequence>MKIEIYSDFACPYCYIGKRHLEQALKEMNLTEKTTVLHRAFILDPGKISHPERTFKEGLNLQTAEEQKRIDDLFASITKLAAEIGLSYHMDGIKDIATEKAQRLTLWVQDLEPALTQQVIDAIFHAHFIDNRDISDTSVLLDVIKDLPLDSQAAQGILDDPKAYLDQLFADDEKAHALDVDYIPYFVVNDDDRISGVVNTEKLKNILARNISSSDQ</sequence>
<dbReference type="InterPro" id="IPR036249">
    <property type="entry name" value="Thioredoxin-like_sf"/>
</dbReference>
<gene>
    <name evidence="2" type="ORF">SAMN04489866_101311</name>
</gene>
<dbReference type="InterPro" id="IPR001853">
    <property type="entry name" value="DSBA-like_thioredoxin_dom"/>
</dbReference>
<organism evidence="2 3">
    <name type="scientific">Peptococcus niger</name>
    <dbReference type="NCBI Taxonomy" id="2741"/>
    <lineage>
        <taxon>Bacteria</taxon>
        <taxon>Bacillati</taxon>
        <taxon>Bacillota</taxon>
        <taxon>Clostridia</taxon>
        <taxon>Eubacteriales</taxon>
        <taxon>Peptococcaceae</taxon>
        <taxon>Peptococcus</taxon>
    </lineage>
</organism>
<feature type="domain" description="DSBA-like thioredoxin" evidence="1">
    <location>
        <begin position="3"/>
        <end position="207"/>
    </location>
</feature>
<dbReference type="GO" id="GO:0016491">
    <property type="term" value="F:oxidoreductase activity"/>
    <property type="evidence" value="ECO:0007669"/>
    <property type="project" value="InterPro"/>
</dbReference>
<evidence type="ECO:0000259" key="1">
    <source>
        <dbReference type="Pfam" id="PF01323"/>
    </source>
</evidence>
<reference evidence="2 3" key="1">
    <citation type="submission" date="2016-10" db="EMBL/GenBank/DDBJ databases">
        <authorList>
            <person name="de Groot N.N."/>
        </authorList>
    </citation>
    <scope>NUCLEOTIDE SEQUENCE [LARGE SCALE GENOMIC DNA]</scope>
    <source>
        <strain evidence="2 3">DSM 20475</strain>
    </source>
</reference>
<proteinExistence type="predicted"/>
<dbReference type="OrthoDB" id="9799122at2"/>
<dbReference type="Proteomes" id="UP000198995">
    <property type="component" value="Unassembled WGS sequence"/>
</dbReference>
<dbReference type="PANTHER" id="PTHR13887:SF41">
    <property type="entry name" value="THIOREDOXIN SUPERFAMILY PROTEIN"/>
    <property type="match status" value="1"/>
</dbReference>
<dbReference type="AlphaFoldDB" id="A0A1G6SGL0"/>
<dbReference type="Pfam" id="PF01323">
    <property type="entry name" value="DSBA"/>
    <property type="match status" value="1"/>
</dbReference>
<name>A0A1G6SGL0_PEPNI</name>
<dbReference type="SUPFAM" id="SSF52833">
    <property type="entry name" value="Thioredoxin-like"/>
    <property type="match status" value="1"/>
</dbReference>
<accession>A0A1G6SGL0</accession>
<dbReference type="Gene3D" id="3.40.30.10">
    <property type="entry name" value="Glutaredoxin"/>
    <property type="match status" value="1"/>
</dbReference>
<dbReference type="CDD" id="cd03024">
    <property type="entry name" value="DsbA_FrnE"/>
    <property type="match status" value="1"/>
</dbReference>
<dbReference type="STRING" id="2741.SAMN04489866_101311"/>